<gene>
    <name evidence="3" type="ORF">cand_030770</name>
</gene>
<evidence type="ECO:0000313" key="3">
    <source>
        <dbReference type="EMBL" id="OII75647.1"/>
    </source>
</evidence>
<dbReference type="GO" id="GO:0004806">
    <property type="term" value="F:triacylglycerol lipase activity"/>
    <property type="evidence" value="ECO:0007669"/>
    <property type="project" value="TreeGrafter"/>
</dbReference>
<dbReference type="OrthoDB" id="197155at2759"/>
<dbReference type="Proteomes" id="UP000186804">
    <property type="component" value="Unassembled WGS sequence"/>
</dbReference>
<organism evidence="3 4">
    <name type="scientific">Cryptosporidium andersoni</name>
    <dbReference type="NCBI Taxonomy" id="117008"/>
    <lineage>
        <taxon>Eukaryota</taxon>
        <taxon>Sar</taxon>
        <taxon>Alveolata</taxon>
        <taxon>Apicomplexa</taxon>
        <taxon>Conoidasida</taxon>
        <taxon>Coccidia</taxon>
        <taxon>Eucoccidiorida</taxon>
        <taxon>Eimeriorina</taxon>
        <taxon>Cryptosporidiidae</taxon>
        <taxon>Cryptosporidium</taxon>
    </lineage>
</organism>
<dbReference type="GO" id="GO:0005737">
    <property type="term" value="C:cytoplasm"/>
    <property type="evidence" value="ECO:0007669"/>
    <property type="project" value="TreeGrafter"/>
</dbReference>
<dbReference type="GO" id="GO:0005811">
    <property type="term" value="C:lipid droplet"/>
    <property type="evidence" value="ECO:0007669"/>
    <property type="project" value="TreeGrafter"/>
</dbReference>
<name>A0A1J4MNN7_9CRYT</name>
<dbReference type="AlphaFoldDB" id="A0A1J4MNN7"/>
<dbReference type="GeneID" id="92367261"/>
<comment type="caution">
    <text evidence="3">The sequence shown here is derived from an EMBL/GenBank/DDBJ whole genome shotgun (WGS) entry which is preliminary data.</text>
</comment>
<protein>
    <recommendedName>
        <fullName evidence="2">PNPLA domain-containing protein</fullName>
    </recommendedName>
</protein>
<dbReference type="GO" id="GO:0016020">
    <property type="term" value="C:membrane"/>
    <property type="evidence" value="ECO:0007669"/>
    <property type="project" value="TreeGrafter"/>
</dbReference>
<dbReference type="CDD" id="cd07224">
    <property type="entry name" value="Pat_like"/>
    <property type="match status" value="1"/>
</dbReference>
<dbReference type="RefSeq" id="XP_067067493.1">
    <property type="nucleotide sequence ID" value="XM_067213303.1"/>
</dbReference>
<dbReference type="GO" id="GO:0019433">
    <property type="term" value="P:triglyceride catabolic process"/>
    <property type="evidence" value="ECO:0007669"/>
    <property type="project" value="TreeGrafter"/>
</dbReference>
<proteinExistence type="predicted"/>
<reference evidence="3 4" key="1">
    <citation type="submission" date="2016-10" db="EMBL/GenBank/DDBJ databases">
        <title>Reductive evolution of mitochondrial metabolism and differential evolution of invasion-related proteins in Cryptosporidium.</title>
        <authorList>
            <person name="Liu S."/>
            <person name="Roellig D.M."/>
            <person name="Guo Y."/>
            <person name="Li N."/>
            <person name="Frace M.A."/>
            <person name="Tang K."/>
            <person name="Zhang L."/>
            <person name="Feng Y."/>
            <person name="Xiao L."/>
        </authorList>
    </citation>
    <scope>NUCLEOTIDE SEQUENCE [LARGE SCALE GENOMIC DNA]</scope>
    <source>
        <strain evidence="3">30847</strain>
    </source>
</reference>
<dbReference type="EMBL" id="LRBS01000086">
    <property type="protein sequence ID" value="OII75647.1"/>
    <property type="molecule type" value="Genomic_DNA"/>
</dbReference>
<feature type="domain" description="PNPLA" evidence="2">
    <location>
        <begin position="119"/>
        <end position="267"/>
    </location>
</feature>
<dbReference type="PANTHER" id="PTHR12406:SF7">
    <property type="entry name" value="PATATIN-LIKE PHOSPHOLIPASE DOMAIN-CONTAINING PROTEIN 4"/>
    <property type="match status" value="1"/>
</dbReference>
<keyword evidence="1" id="KW-0443">Lipid metabolism</keyword>
<dbReference type="InterPro" id="IPR033562">
    <property type="entry name" value="PLPL"/>
</dbReference>
<dbReference type="PANTHER" id="PTHR12406">
    <property type="entry name" value="CALCIUM-INDEPENDENT PHOSPHOLIPASE A2 IPLA2 -RELATED"/>
    <property type="match status" value="1"/>
</dbReference>
<keyword evidence="4" id="KW-1185">Reference proteome</keyword>
<dbReference type="Pfam" id="PF01734">
    <property type="entry name" value="Patatin"/>
    <property type="match status" value="1"/>
</dbReference>
<dbReference type="GO" id="GO:0055088">
    <property type="term" value="P:lipid homeostasis"/>
    <property type="evidence" value="ECO:0007669"/>
    <property type="project" value="TreeGrafter"/>
</dbReference>
<dbReference type="VEuPathDB" id="CryptoDB:cand_030770"/>
<accession>A0A1J4MNN7</accession>
<sequence length="504" mass="56367">MKLSEKKNLELGFMKRNEYSCLTLSKDNLGASCKQHQDIQSSSETSTSSSTNKSLFWPNSFEDFQKGSSLVFNRLTTRIEEGIQDIQQHLQPDFPNLPPTVNTEIPIGFSFSVSALLIPYHLGVILELQEQGYITDSTPLSGASGGSIAALCCGLGISMYEAMEACITLYNDCRKNGTAGRLNAVLEKELRKRIPENAIEILNNRAQKGGQIIVSYTQLLPVPKPQFVSEFYSYEDLVECILASSTIPFLSVTWPTVQCRGKPCLDGFFAVGRSEFGCPPTNASRTVKVCPLPTAGTSMKSKRCDVISPHIQDLDWILFENISYINTRSWIKQLNKTDLVSSSKESIESIESKEQECSSLKYEKLGNNEDSKSEKLHYLDDKILENNKEEKDLRDNQDHSADIRSNVSNSEISINTCQEQSHSGLQVSNLKIHHNIPATLYLNNNPNPSAPPIMKYSTQELFRIAVDAPSEETAWELFYVGRGDALRWTMIDRIRSISSSVMEP</sequence>
<dbReference type="InterPro" id="IPR002641">
    <property type="entry name" value="PNPLA_dom"/>
</dbReference>
<evidence type="ECO:0000256" key="1">
    <source>
        <dbReference type="ARBA" id="ARBA00023098"/>
    </source>
</evidence>
<evidence type="ECO:0000313" key="4">
    <source>
        <dbReference type="Proteomes" id="UP000186804"/>
    </source>
</evidence>
<evidence type="ECO:0000259" key="2">
    <source>
        <dbReference type="Pfam" id="PF01734"/>
    </source>
</evidence>
<dbReference type="InterPro" id="IPR016035">
    <property type="entry name" value="Acyl_Trfase/lysoPLipase"/>
</dbReference>
<dbReference type="SUPFAM" id="SSF52151">
    <property type="entry name" value="FabD/lysophospholipase-like"/>
    <property type="match status" value="1"/>
</dbReference>